<feature type="compositionally biased region" description="Basic and acidic residues" evidence="1">
    <location>
        <begin position="57"/>
        <end position="82"/>
    </location>
</feature>
<protein>
    <submittedName>
        <fullName evidence="2">Uncharacterized protein</fullName>
    </submittedName>
</protein>
<name>A0A812KP52_9DINO</name>
<organism evidence="2 3">
    <name type="scientific">Symbiodinium necroappetens</name>
    <dbReference type="NCBI Taxonomy" id="1628268"/>
    <lineage>
        <taxon>Eukaryota</taxon>
        <taxon>Sar</taxon>
        <taxon>Alveolata</taxon>
        <taxon>Dinophyceae</taxon>
        <taxon>Suessiales</taxon>
        <taxon>Symbiodiniaceae</taxon>
        <taxon>Symbiodinium</taxon>
    </lineage>
</organism>
<keyword evidence="3" id="KW-1185">Reference proteome</keyword>
<evidence type="ECO:0000313" key="3">
    <source>
        <dbReference type="Proteomes" id="UP000601435"/>
    </source>
</evidence>
<gene>
    <name evidence="2" type="ORF">SNEC2469_LOCUS3783</name>
</gene>
<evidence type="ECO:0000313" key="2">
    <source>
        <dbReference type="EMBL" id="CAE7233757.1"/>
    </source>
</evidence>
<comment type="caution">
    <text evidence="2">The sequence shown here is derived from an EMBL/GenBank/DDBJ whole genome shotgun (WGS) entry which is preliminary data.</text>
</comment>
<feature type="region of interest" description="Disordered" evidence="1">
    <location>
        <begin position="57"/>
        <end position="91"/>
    </location>
</feature>
<accession>A0A812KP52</accession>
<reference evidence="2" key="1">
    <citation type="submission" date="2021-02" db="EMBL/GenBank/DDBJ databases">
        <authorList>
            <person name="Dougan E. K."/>
            <person name="Rhodes N."/>
            <person name="Thang M."/>
            <person name="Chan C."/>
        </authorList>
    </citation>
    <scope>NUCLEOTIDE SEQUENCE</scope>
</reference>
<dbReference type="AlphaFoldDB" id="A0A812KP52"/>
<dbReference type="Proteomes" id="UP000601435">
    <property type="component" value="Unassembled WGS sequence"/>
</dbReference>
<proteinExistence type="predicted"/>
<sequence>MLRREEGLRLELEVSAARAAVLEIPSGSRLVLGALVALEANLLVALEANLLVASGANRREASKANRREASKANRREASEVPRRAASAKAQPDLSVVEVEAMAAGRAKASGRGPSRDLVAARV</sequence>
<dbReference type="EMBL" id="CAJNJA010008178">
    <property type="protein sequence ID" value="CAE7233757.1"/>
    <property type="molecule type" value="Genomic_DNA"/>
</dbReference>
<evidence type="ECO:0000256" key="1">
    <source>
        <dbReference type="SAM" id="MobiDB-lite"/>
    </source>
</evidence>